<dbReference type="UniPathway" id="UPA00538">
    <property type="reaction ID" value="UER00592"/>
</dbReference>
<evidence type="ECO:0000256" key="9">
    <source>
        <dbReference type="PIRSR" id="PIRSR016262-3"/>
    </source>
</evidence>
<dbReference type="HAMAP" id="MF_00013">
    <property type="entry name" value="LipB"/>
    <property type="match status" value="1"/>
</dbReference>
<evidence type="ECO:0000256" key="2">
    <source>
        <dbReference type="ARBA" id="ARBA00022679"/>
    </source>
</evidence>
<dbReference type="HOGENOM" id="CLU_035168_1_3_0"/>
<dbReference type="GO" id="GO:0016874">
    <property type="term" value="F:ligase activity"/>
    <property type="evidence" value="ECO:0007669"/>
    <property type="project" value="UniProtKB-KW"/>
</dbReference>
<evidence type="ECO:0000259" key="10">
    <source>
        <dbReference type="PROSITE" id="PS51733"/>
    </source>
</evidence>
<dbReference type="GO" id="GO:0005737">
    <property type="term" value="C:cytoplasm"/>
    <property type="evidence" value="ECO:0007669"/>
    <property type="project" value="UniProtKB-SubCell"/>
</dbReference>
<comment type="pathway">
    <text evidence="1 5 6">Protein modification; protein lipoylation via endogenous pathway; protein N(6)-(lipoyl)lysine from octanoyl-[acyl-carrier-protein]: step 1/2.</text>
</comment>
<name>D1CDL3_THET1</name>
<gene>
    <name evidence="5" type="primary">lipB</name>
    <name evidence="11" type="ordered locus">Tter_0097</name>
</gene>
<dbReference type="InterPro" id="IPR000544">
    <property type="entry name" value="Octanoyltransferase"/>
</dbReference>
<sequence length="207" mass="23382">MGIVPYMEAWELQKSLVASIASNEHPESLILLQHPHTYTIGRKGGHDHLLASIEQLRAMNVEVIETDRGGDITYHGPEQIVGYPLINLRNIGSDVHKYLRMLEEVLIRTLNDYGFSAHRDEQYTGVWIGKAKIAAIGVKISRGITMHGFAININTDLRYFDMIIPCGITGRSVTSLQVLLGRTIPLEEVMDHIEHHFSEVFEVQITR</sequence>
<comment type="subcellular location">
    <subcellularLocation>
        <location evidence="5">Cytoplasm</location>
    </subcellularLocation>
</comment>
<evidence type="ECO:0000256" key="7">
    <source>
        <dbReference type="PIRSR" id="PIRSR016262-1"/>
    </source>
</evidence>
<dbReference type="PANTHER" id="PTHR10993:SF7">
    <property type="entry name" value="LIPOYLTRANSFERASE 2, MITOCHONDRIAL-RELATED"/>
    <property type="match status" value="1"/>
</dbReference>
<dbReference type="PROSITE" id="PS51733">
    <property type="entry name" value="BPL_LPL_CATALYTIC"/>
    <property type="match status" value="1"/>
</dbReference>
<dbReference type="GO" id="GO:0009249">
    <property type="term" value="P:protein lipoylation"/>
    <property type="evidence" value="ECO:0007669"/>
    <property type="project" value="InterPro"/>
</dbReference>
<dbReference type="InterPro" id="IPR045864">
    <property type="entry name" value="aa-tRNA-synth_II/BPL/LPL"/>
</dbReference>
<proteinExistence type="inferred from homology"/>
<dbReference type="PANTHER" id="PTHR10993">
    <property type="entry name" value="OCTANOYLTRANSFERASE"/>
    <property type="match status" value="1"/>
</dbReference>
<keyword evidence="12" id="KW-1185">Reference proteome</keyword>
<evidence type="ECO:0000313" key="12">
    <source>
        <dbReference type="Proteomes" id="UP000000323"/>
    </source>
</evidence>
<comment type="catalytic activity">
    <reaction evidence="5 6">
        <text>octanoyl-[ACP] + L-lysyl-[protein] = N(6)-octanoyl-L-lysyl-[protein] + holo-[ACP] + H(+)</text>
        <dbReference type="Rhea" id="RHEA:17665"/>
        <dbReference type="Rhea" id="RHEA-COMP:9636"/>
        <dbReference type="Rhea" id="RHEA-COMP:9685"/>
        <dbReference type="Rhea" id="RHEA-COMP:9752"/>
        <dbReference type="Rhea" id="RHEA-COMP:9928"/>
        <dbReference type="ChEBI" id="CHEBI:15378"/>
        <dbReference type="ChEBI" id="CHEBI:29969"/>
        <dbReference type="ChEBI" id="CHEBI:64479"/>
        <dbReference type="ChEBI" id="CHEBI:78463"/>
        <dbReference type="ChEBI" id="CHEBI:78809"/>
        <dbReference type="EC" id="2.3.1.181"/>
    </reaction>
</comment>
<dbReference type="EMBL" id="CP001825">
    <property type="protein sequence ID" value="ACZ41019.1"/>
    <property type="molecule type" value="Genomic_DNA"/>
</dbReference>
<dbReference type="NCBIfam" id="NF010925">
    <property type="entry name" value="PRK14345.1"/>
    <property type="match status" value="1"/>
</dbReference>
<evidence type="ECO:0000313" key="11">
    <source>
        <dbReference type="EMBL" id="ACZ41019.1"/>
    </source>
</evidence>
<dbReference type="EC" id="2.3.1.181" evidence="5 6"/>
<evidence type="ECO:0000256" key="8">
    <source>
        <dbReference type="PIRSR" id="PIRSR016262-2"/>
    </source>
</evidence>
<organism evidence="11 12">
    <name type="scientific">Thermobaculum terrenum (strain ATCC BAA-798 / CCMEE 7001 / YNP1)</name>
    <dbReference type="NCBI Taxonomy" id="525904"/>
    <lineage>
        <taxon>Bacteria</taxon>
        <taxon>Bacillati</taxon>
        <taxon>Chloroflexota</taxon>
        <taxon>Chloroflexia</taxon>
        <taxon>Candidatus Thermobaculales</taxon>
        <taxon>Candidatus Thermobaculaceae</taxon>
        <taxon>Thermobaculum</taxon>
    </lineage>
</organism>
<dbReference type="KEGG" id="ttr:Tter_0097"/>
<dbReference type="Pfam" id="PF21948">
    <property type="entry name" value="LplA-B_cat"/>
    <property type="match status" value="1"/>
</dbReference>
<comment type="similarity">
    <text evidence="5 6">Belongs to the LipB family.</text>
</comment>
<feature type="domain" description="BPL/LPL catalytic" evidence="10">
    <location>
        <begin position="23"/>
        <end position="205"/>
    </location>
</feature>
<feature type="binding site" evidence="5 8">
    <location>
        <begin position="68"/>
        <end position="75"/>
    </location>
    <ligand>
        <name>substrate</name>
    </ligand>
</feature>
<feature type="active site" description="Acyl-thioester intermediate" evidence="5 7">
    <location>
        <position position="166"/>
    </location>
</feature>
<dbReference type="NCBIfam" id="TIGR00214">
    <property type="entry name" value="lipB"/>
    <property type="match status" value="1"/>
</dbReference>
<evidence type="ECO:0000256" key="4">
    <source>
        <dbReference type="ARBA" id="ARBA00024732"/>
    </source>
</evidence>
<feature type="binding site" evidence="5 8">
    <location>
        <begin position="148"/>
        <end position="150"/>
    </location>
    <ligand>
        <name>substrate</name>
    </ligand>
</feature>
<dbReference type="FunFam" id="3.30.930.10:FF:000035">
    <property type="entry name" value="Putative lipoyltransferase 2, mitochondrial"/>
    <property type="match status" value="1"/>
</dbReference>
<evidence type="ECO:0000256" key="1">
    <source>
        <dbReference type="ARBA" id="ARBA00004821"/>
    </source>
</evidence>
<dbReference type="GO" id="GO:0033819">
    <property type="term" value="F:lipoyl(octanoyl) transferase activity"/>
    <property type="evidence" value="ECO:0007669"/>
    <property type="project" value="UniProtKB-EC"/>
</dbReference>
<feature type="site" description="Lowers pKa of active site Cys" evidence="5 9">
    <location>
        <position position="132"/>
    </location>
</feature>
<evidence type="ECO:0000256" key="5">
    <source>
        <dbReference type="HAMAP-Rule" id="MF_00013"/>
    </source>
</evidence>
<reference evidence="12" key="1">
    <citation type="journal article" date="2010" name="Stand. Genomic Sci.">
        <title>Complete genome sequence of 'Thermobaculum terrenum' type strain (YNP1).</title>
        <authorList>
            <person name="Kiss H."/>
            <person name="Cleland D."/>
            <person name="Lapidus A."/>
            <person name="Lucas S."/>
            <person name="Glavina Del Rio T."/>
            <person name="Nolan M."/>
            <person name="Tice H."/>
            <person name="Han C."/>
            <person name="Goodwin L."/>
            <person name="Pitluck S."/>
            <person name="Liolios K."/>
            <person name="Ivanova N."/>
            <person name="Mavromatis K."/>
            <person name="Ovchinnikova G."/>
            <person name="Pati A."/>
            <person name="Chen A."/>
            <person name="Palaniappan K."/>
            <person name="Land M."/>
            <person name="Hauser L."/>
            <person name="Chang Y."/>
            <person name="Jeffries C."/>
            <person name="Lu M."/>
            <person name="Brettin T."/>
            <person name="Detter J."/>
            <person name="Goker M."/>
            <person name="Tindall B."/>
            <person name="Beck B."/>
            <person name="McDermott T."/>
            <person name="Woyke T."/>
            <person name="Bristow J."/>
            <person name="Eisen J."/>
            <person name="Markowitz V."/>
            <person name="Hugenholtz P."/>
            <person name="Kyrpides N."/>
            <person name="Klenk H."/>
            <person name="Cheng J."/>
        </authorList>
    </citation>
    <scope>NUCLEOTIDE SEQUENCE [LARGE SCALE GENOMIC DNA]</scope>
    <source>
        <strain evidence="12">ATCC BAA-798 / YNP1</strain>
    </source>
</reference>
<keyword evidence="3 5" id="KW-0012">Acyltransferase</keyword>
<comment type="function">
    <text evidence="4 5 6">Catalyzes the transfer of endogenously produced octanoic acid from octanoyl-acyl-carrier-protein onto the lipoyl domains of lipoate-dependent enzymes. Lipoyl-ACP can also act as a substrate although octanoyl-ACP is likely to be the physiological substrate.</text>
</comment>
<dbReference type="Proteomes" id="UP000000323">
    <property type="component" value="Chromosome 1"/>
</dbReference>
<dbReference type="AlphaFoldDB" id="D1CDL3"/>
<evidence type="ECO:0000256" key="3">
    <source>
        <dbReference type="ARBA" id="ARBA00023315"/>
    </source>
</evidence>
<dbReference type="SUPFAM" id="SSF55681">
    <property type="entry name" value="Class II aaRS and biotin synthetases"/>
    <property type="match status" value="1"/>
</dbReference>
<dbReference type="eggNOG" id="COG0321">
    <property type="taxonomic scope" value="Bacteria"/>
</dbReference>
<comment type="miscellaneous">
    <text evidence="5">In the reaction, the free carboxyl group of octanoic acid is attached via an amide linkage to the epsilon-amino group of a specific lysine residue of lipoyl domains of lipoate-dependent enzymes.</text>
</comment>
<protein>
    <recommendedName>
        <fullName evidence="5 6">Octanoyltransferase</fullName>
        <ecNumber evidence="5 6">2.3.1.181</ecNumber>
    </recommendedName>
    <alternativeName>
        <fullName evidence="5">Lipoate-protein ligase B</fullName>
    </alternativeName>
    <alternativeName>
        <fullName evidence="5">Lipoyl/octanoyl transferase</fullName>
    </alternativeName>
    <alternativeName>
        <fullName evidence="5">Octanoyl-[acyl-carrier-protein]-protein N-octanoyltransferase</fullName>
    </alternativeName>
</protein>
<evidence type="ECO:0000256" key="6">
    <source>
        <dbReference type="PIRNR" id="PIRNR016262"/>
    </source>
</evidence>
<keyword evidence="11" id="KW-0436">Ligase</keyword>
<dbReference type="Gene3D" id="3.30.930.10">
    <property type="entry name" value="Bira Bifunctional Protein, Domain 2"/>
    <property type="match status" value="1"/>
</dbReference>
<dbReference type="STRING" id="525904.Tter_0097"/>
<accession>D1CDL3</accession>
<keyword evidence="5" id="KW-0963">Cytoplasm</keyword>
<dbReference type="CDD" id="cd16444">
    <property type="entry name" value="LipB"/>
    <property type="match status" value="1"/>
</dbReference>
<keyword evidence="2 5" id="KW-0808">Transferase</keyword>
<feature type="binding site" evidence="5 8">
    <location>
        <begin position="135"/>
        <end position="137"/>
    </location>
    <ligand>
        <name>substrate</name>
    </ligand>
</feature>
<dbReference type="PIRSF" id="PIRSF016262">
    <property type="entry name" value="LPLase"/>
    <property type="match status" value="1"/>
</dbReference>
<dbReference type="InterPro" id="IPR004143">
    <property type="entry name" value="BPL_LPL_catalytic"/>
</dbReference>